<dbReference type="InterPro" id="IPR005467">
    <property type="entry name" value="His_kinase_dom"/>
</dbReference>
<dbReference type="RefSeq" id="WP_195168685.1">
    <property type="nucleotide sequence ID" value="NZ_CP062983.1"/>
</dbReference>
<dbReference type="PANTHER" id="PTHR43304:SF1">
    <property type="entry name" value="PAC DOMAIN-CONTAINING PROTEIN"/>
    <property type="match status" value="1"/>
</dbReference>
<dbReference type="InterPro" id="IPR001610">
    <property type="entry name" value="PAC"/>
</dbReference>
<dbReference type="PROSITE" id="PS50113">
    <property type="entry name" value="PAC"/>
    <property type="match status" value="3"/>
</dbReference>
<evidence type="ECO:0000256" key="10">
    <source>
        <dbReference type="ARBA" id="ARBA00023012"/>
    </source>
</evidence>
<dbReference type="Gene3D" id="2.10.70.100">
    <property type="match status" value="1"/>
</dbReference>
<evidence type="ECO:0000256" key="8">
    <source>
        <dbReference type="ARBA" id="ARBA00022777"/>
    </source>
</evidence>
<dbReference type="InterPro" id="IPR036097">
    <property type="entry name" value="HisK_dim/P_sf"/>
</dbReference>
<accession>A0A7S8IBM5</accession>
<keyword evidence="8" id="KW-0418">Kinase</keyword>
<dbReference type="Pfam" id="PF07694">
    <property type="entry name" value="5TM-5TMR_LYT"/>
    <property type="match status" value="1"/>
</dbReference>
<dbReference type="Pfam" id="PF08447">
    <property type="entry name" value="PAS_3"/>
    <property type="match status" value="1"/>
</dbReference>
<dbReference type="CDD" id="cd00130">
    <property type="entry name" value="PAS"/>
    <property type="match status" value="3"/>
</dbReference>
<keyword evidence="11 12" id="KW-0472">Membrane</keyword>
<evidence type="ECO:0000259" key="15">
    <source>
        <dbReference type="PROSITE" id="PS50113"/>
    </source>
</evidence>
<dbReference type="AlphaFoldDB" id="A0A7S8IBM5"/>
<dbReference type="GO" id="GO:0071555">
    <property type="term" value="P:cell wall organization"/>
    <property type="evidence" value="ECO:0007669"/>
    <property type="project" value="InterPro"/>
</dbReference>
<name>A0A7S8IBM5_9CHLR</name>
<evidence type="ECO:0000256" key="6">
    <source>
        <dbReference type="ARBA" id="ARBA00022679"/>
    </source>
</evidence>
<comment type="subcellular location">
    <subcellularLocation>
        <location evidence="2">Cell membrane</location>
        <topology evidence="2">Multi-pass membrane protein</topology>
    </subcellularLocation>
</comment>
<dbReference type="SUPFAM" id="SSF47384">
    <property type="entry name" value="Homodimeric domain of signal transducing histidine kinase"/>
    <property type="match status" value="1"/>
</dbReference>
<evidence type="ECO:0000313" key="16">
    <source>
        <dbReference type="EMBL" id="QPC80610.1"/>
    </source>
</evidence>
<feature type="domain" description="PAC" evidence="15">
    <location>
        <begin position="272"/>
        <end position="323"/>
    </location>
</feature>
<evidence type="ECO:0000256" key="1">
    <source>
        <dbReference type="ARBA" id="ARBA00000085"/>
    </source>
</evidence>
<feature type="transmembrane region" description="Helical" evidence="12">
    <location>
        <begin position="161"/>
        <end position="184"/>
    </location>
</feature>
<dbReference type="EC" id="2.7.13.3" evidence="3"/>
<dbReference type="InterPro" id="IPR003594">
    <property type="entry name" value="HATPase_dom"/>
</dbReference>
<evidence type="ECO:0000256" key="7">
    <source>
        <dbReference type="ARBA" id="ARBA00022692"/>
    </source>
</evidence>
<dbReference type="Gene3D" id="3.30.450.20">
    <property type="entry name" value="PAS domain"/>
    <property type="match status" value="3"/>
</dbReference>
<dbReference type="SUPFAM" id="SSF55785">
    <property type="entry name" value="PYP-like sensor domain (PAS domain)"/>
    <property type="match status" value="3"/>
</dbReference>
<feature type="transmembrane region" description="Helical" evidence="12">
    <location>
        <begin position="12"/>
        <end position="29"/>
    </location>
</feature>
<dbReference type="Pfam" id="PF13426">
    <property type="entry name" value="PAS_9"/>
    <property type="match status" value="2"/>
</dbReference>
<evidence type="ECO:0000259" key="14">
    <source>
        <dbReference type="PROSITE" id="PS50112"/>
    </source>
</evidence>
<reference evidence="16 17" key="1">
    <citation type="submission" date="2020-02" db="EMBL/GenBank/DDBJ databases">
        <authorList>
            <person name="Zheng R.K."/>
            <person name="Sun C.M."/>
        </authorList>
    </citation>
    <scope>NUCLEOTIDE SEQUENCE [LARGE SCALE GENOMIC DNA]</scope>
    <source>
        <strain evidence="17">rifampicinis</strain>
    </source>
</reference>
<dbReference type="PROSITE" id="PS50112">
    <property type="entry name" value="PAS"/>
    <property type="match status" value="2"/>
</dbReference>
<feature type="domain" description="PAS" evidence="14">
    <location>
        <begin position="200"/>
        <end position="246"/>
    </location>
</feature>
<dbReference type="InterPro" id="IPR000700">
    <property type="entry name" value="PAS-assoc_C"/>
</dbReference>
<dbReference type="PROSITE" id="PS50109">
    <property type="entry name" value="HIS_KIN"/>
    <property type="match status" value="1"/>
</dbReference>
<dbReference type="InterPro" id="IPR000014">
    <property type="entry name" value="PAS"/>
</dbReference>
<dbReference type="InterPro" id="IPR004358">
    <property type="entry name" value="Sig_transdc_His_kin-like_C"/>
</dbReference>
<feature type="transmembrane region" description="Helical" evidence="12">
    <location>
        <begin position="100"/>
        <end position="119"/>
    </location>
</feature>
<evidence type="ECO:0000256" key="12">
    <source>
        <dbReference type="SAM" id="Phobius"/>
    </source>
</evidence>
<dbReference type="FunFam" id="3.30.565.10:FF:000006">
    <property type="entry name" value="Sensor histidine kinase WalK"/>
    <property type="match status" value="1"/>
</dbReference>
<dbReference type="SMART" id="SM00091">
    <property type="entry name" value="PAS"/>
    <property type="match status" value="3"/>
</dbReference>
<dbReference type="SUPFAM" id="SSF55874">
    <property type="entry name" value="ATPase domain of HSP90 chaperone/DNA topoisomerase II/histidine kinase"/>
    <property type="match status" value="1"/>
</dbReference>
<dbReference type="Proteomes" id="UP000594468">
    <property type="component" value="Chromosome"/>
</dbReference>
<keyword evidence="5" id="KW-0597">Phosphoprotein</keyword>
<dbReference type="NCBIfam" id="TIGR00229">
    <property type="entry name" value="sensory_box"/>
    <property type="match status" value="3"/>
</dbReference>
<dbReference type="Pfam" id="PF02518">
    <property type="entry name" value="HATPase_c"/>
    <property type="match status" value="1"/>
</dbReference>
<feature type="transmembrane region" description="Helical" evidence="12">
    <location>
        <begin position="41"/>
        <end position="63"/>
    </location>
</feature>
<dbReference type="InterPro" id="IPR052162">
    <property type="entry name" value="Sensor_kinase/Photoreceptor"/>
</dbReference>
<sequence>MSFVIELTNNITLLLSLLFVYGLLSSRILQMPSRQRQISQGLIFGVFAIIAMLIPFEITPGFIYDGRHVVIAMAAFFTGPIAGVISCIMVCLYRLTLGGIGAPLAVGGAFSVVIVALVMRKFMDERRLPVTAGSLLILGLLEAGVSIFWPSLSPAPIRQQILDTIAIPVITLFPMAILLAGWIFQYIERQELVAKSLRNNAEWFQTISELLPVPLLLYRSDDNAVLYVNEKFCQFYGATSEELLDRPMSTLFCGFDSFDKVQEKLQAEGLVRNFEVRGHRRLDGQVFWSLLTIEPIMFRGASVMLTIFVDITERKQVEEALRQSDRSLQQAQAIGHVGSWELDLETDKTAWSDEFFRICGLEPGSVEPSTELRLSMVHPDDRPLAVAELERVHQEGKSYYIEKRIVRPNNEIRWVLSQGEIVYDAETSSKKLIGMFIDITQRKQMENRFRALLESAPDAMVIVDQNGCIEIVNSQAEHMFGYTREELIGHEVAFLIPESLRSRSLDNRVAYLKQPYIRTLGAELDLYATHKDGHRFPVEIRLSPIETEKGLLVAGAVRDVSERRERETQLKRMNSDLEQANREIQHFAYIVSHDLRAPLINLKGFSDILNSSLDQITAMNDVVMPVMDEQQVKTWNNITKDRVPTALRFISLSVDRMDSYTSAILKLSRLGRHELNIKRVVTNDIVQKIVESLDSQMKEQNIQVEIDDLPDVYADQLTLDQIFANIIGNAVKYASPDREEMIRIYAEDSLDQTTFHIQDNGRGIAEADYDKVFAPFRRIGKSSVEGEGMGLAYVQAMVRRHGGEIWFTSSVETGSIFSFRLPKELT</sequence>
<evidence type="ECO:0000256" key="4">
    <source>
        <dbReference type="ARBA" id="ARBA00022475"/>
    </source>
</evidence>
<dbReference type="SMART" id="SM00086">
    <property type="entry name" value="PAC"/>
    <property type="match status" value="3"/>
</dbReference>
<dbReference type="KEGG" id="pmet:G4Y79_12895"/>
<evidence type="ECO:0000256" key="9">
    <source>
        <dbReference type="ARBA" id="ARBA00022989"/>
    </source>
</evidence>
<keyword evidence="10" id="KW-0902">Two-component regulatory system</keyword>
<keyword evidence="7 12" id="KW-0812">Transmembrane</keyword>
<dbReference type="InterPro" id="IPR035965">
    <property type="entry name" value="PAS-like_dom_sf"/>
</dbReference>
<dbReference type="GO" id="GO:0000155">
    <property type="term" value="F:phosphorelay sensor kinase activity"/>
    <property type="evidence" value="ECO:0007669"/>
    <property type="project" value="InterPro"/>
</dbReference>
<evidence type="ECO:0000256" key="11">
    <source>
        <dbReference type="ARBA" id="ARBA00023136"/>
    </source>
</evidence>
<keyword evidence="17" id="KW-1185">Reference proteome</keyword>
<gene>
    <name evidence="16" type="ORF">G4Y79_12895</name>
</gene>
<evidence type="ECO:0000313" key="17">
    <source>
        <dbReference type="Proteomes" id="UP000594468"/>
    </source>
</evidence>
<evidence type="ECO:0000256" key="2">
    <source>
        <dbReference type="ARBA" id="ARBA00004651"/>
    </source>
</evidence>
<keyword evidence="4" id="KW-1003">Cell membrane</keyword>
<feature type="domain" description="PAS" evidence="14">
    <location>
        <begin position="445"/>
        <end position="499"/>
    </location>
</feature>
<dbReference type="SMART" id="SM00387">
    <property type="entry name" value="HATPase_c"/>
    <property type="match status" value="1"/>
</dbReference>
<dbReference type="PRINTS" id="PR00344">
    <property type="entry name" value="BCTRLSENSOR"/>
</dbReference>
<feature type="domain" description="PAC" evidence="15">
    <location>
        <begin position="399"/>
        <end position="451"/>
    </location>
</feature>
<feature type="transmembrane region" description="Helical" evidence="12">
    <location>
        <begin position="69"/>
        <end position="93"/>
    </location>
</feature>
<dbReference type="GO" id="GO:0005886">
    <property type="term" value="C:plasma membrane"/>
    <property type="evidence" value="ECO:0007669"/>
    <property type="project" value="UniProtKB-SubCell"/>
</dbReference>
<proteinExistence type="predicted"/>
<evidence type="ECO:0000259" key="13">
    <source>
        <dbReference type="PROSITE" id="PS50109"/>
    </source>
</evidence>
<feature type="transmembrane region" description="Helical" evidence="12">
    <location>
        <begin position="131"/>
        <end position="149"/>
    </location>
</feature>
<feature type="domain" description="Histidine kinase" evidence="13">
    <location>
        <begin position="590"/>
        <end position="825"/>
    </location>
</feature>
<feature type="domain" description="PAC" evidence="15">
    <location>
        <begin position="520"/>
        <end position="572"/>
    </location>
</feature>
<dbReference type="InterPro" id="IPR011620">
    <property type="entry name" value="Sig_transdc_His_kinase_LytS_TM"/>
</dbReference>
<dbReference type="Gene3D" id="1.10.287.130">
    <property type="match status" value="1"/>
</dbReference>
<dbReference type="EMBL" id="CP062983">
    <property type="protein sequence ID" value="QPC80610.1"/>
    <property type="molecule type" value="Genomic_DNA"/>
</dbReference>
<evidence type="ECO:0000256" key="5">
    <source>
        <dbReference type="ARBA" id="ARBA00022553"/>
    </source>
</evidence>
<dbReference type="InterPro" id="IPR013655">
    <property type="entry name" value="PAS_fold_3"/>
</dbReference>
<dbReference type="Gene3D" id="3.30.565.10">
    <property type="entry name" value="Histidine kinase-like ATPase, C-terminal domain"/>
    <property type="match status" value="1"/>
</dbReference>
<protein>
    <recommendedName>
        <fullName evidence="3">histidine kinase</fullName>
        <ecNumber evidence="3">2.7.13.3</ecNumber>
    </recommendedName>
</protein>
<dbReference type="InterPro" id="IPR036890">
    <property type="entry name" value="HATPase_C_sf"/>
</dbReference>
<keyword evidence="9 12" id="KW-1133">Transmembrane helix</keyword>
<evidence type="ECO:0000256" key="3">
    <source>
        <dbReference type="ARBA" id="ARBA00012438"/>
    </source>
</evidence>
<comment type="catalytic activity">
    <reaction evidence="1">
        <text>ATP + protein L-histidine = ADP + protein N-phospho-L-histidine.</text>
        <dbReference type="EC" id="2.7.13.3"/>
    </reaction>
</comment>
<keyword evidence="6" id="KW-0808">Transferase</keyword>
<dbReference type="PANTHER" id="PTHR43304">
    <property type="entry name" value="PHYTOCHROME-LIKE PROTEIN CPH1"/>
    <property type="match status" value="1"/>
</dbReference>
<organism evidence="16 17">
    <name type="scientific">Phototrophicus methaneseepsis</name>
    <dbReference type="NCBI Taxonomy" id="2710758"/>
    <lineage>
        <taxon>Bacteria</taxon>
        <taxon>Bacillati</taxon>
        <taxon>Chloroflexota</taxon>
        <taxon>Candidatus Thermofontia</taxon>
        <taxon>Phototrophicales</taxon>
        <taxon>Phototrophicaceae</taxon>
        <taxon>Phototrophicus</taxon>
    </lineage>
</organism>